<dbReference type="Proteomes" id="UP000176774">
    <property type="component" value="Unassembled WGS sequence"/>
</dbReference>
<dbReference type="Pfam" id="PF00535">
    <property type="entry name" value="Glycos_transf_2"/>
    <property type="match status" value="1"/>
</dbReference>
<sequence length="360" mass="41702">MKTPLVTIFFLAHNYEKNLEKAVKPILEQSYPNIEIIISDNQSTDNTQKAIRQIQSKHPKVISRKNIPGINTDQFHDVDTKDTSTKVYDACLNHCNGCINSGLAKGEFIIFCHQDDIYQKNIIKKEVEFLMAHPKVAGVFTLANIINKDDKVVGKWNLPKELRGKSTYHFSEIFKAVLHHGNTFLLPPTFMARKEIFANMGLFDDHGSFGCSADLEMWLRILEKYQIGILQENLIHYRDGGRGAKYNQLRTQTSDFFKVMDYYLIDKGYIASTDKKSLRQYEYQKDFDNTLRAMNFLMQGQIQEAKKIINASFSWEYFRALFENIKIVRIKVLILKVTLFIGLNLGLGEYLRKMFLALRV</sequence>
<dbReference type="AlphaFoldDB" id="A0A1G2ICF2"/>
<reference evidence="2 3" key="1">
    <citation type="journal article" date="2016" name="Nat. Commun.">
        <title>Thousands of microbial genomes shed light on interconnected biogeochemical processes in an aquifer system.</title>
        <authorList>
            <person name="Anantharaman K."/>
            <person name="Brown C.T."/>
            <person name="Hug L.A."/>
            <person name="Sharon I."/>
            <person name="Castelle C.J."/>
            <person name="Probst A.J."/>
            <person name="Thomas B.C."/>
            <person name="Singh A."/>
            <person name="Wilkins M.J."/>
            <person name="Karaoz U."/>
            <person name="Brodie E.L."/>
            <person name="Williams K.H."/>
            <person name="Hubbard S.S."/>
            <person name="Banfield J.F."/>
        </authorList>
    </citation>
    <scope>NUCLEOTIDE SEQUENCE [LARGE SCALE GENOMIC DNA]</scope>
</reference>
<dbReference type="SUPFAM" id="SSF53448">
    <property type="entry name" value="Nucleotide-diphospho-sugar transferases"/>
    <property type="match status" value="1"/>
</dbReference>
<dbReference type="PANTHER" id="PTHR43685:SF2">
    <property type="entry name" value="GLYCOSYLTRANSFERASE 2-LIKE DOMAIN-CONTAINING PROTEIN"/>
    <property type="match status" value="1"/>
</dbReference>
<organism evidence="2 3">
    <name type="scientific">Candidatus Staskawiczbacteria bacterium RIFCSPLOWO2_01_FULL_38_12b</name>
    <dbReference type="NCBI Taxonomy" id="1802214"/>
    <lineage>
        <taxon>Bacteria</taxon>
        <taxon>Candidatus Staskawicziibacteriota</taxon>
    </lineage>
</organism>
<name>A0A1G2ICF2_9BACT</name>
<gene>
    <name evidence="2" type="ORF">A2908_04075</name>
</gene>
<dbReference type="InterPro" id="IPR050834">
    <property type="entry name" value="Glycosyltransf_2"/>
</dbReference>
<evidence type="ECO:0000259" key="1">
    <source>
        <dbReference type="Pfam" id="PF00535"/>
    </source>
</evidence>
<dbReference type="InterPro" id="IPR029044">
    <property type="entry name" value="Nucleotide-diphossugar_trans"/>
</dbReference>
<dbReference type="PANTHER" id="PTHR43685">
    <property type="entry name" value="GLYCOSYLTRANSFERASE"/>
    <property type="match status" value="1"/>
</dbReference>
<dbReference type="InterPro" id="IPR001173">
    <property type="entry name" value="Glyco_trans_2-like"/>
</dbReference>
<evidence type="ECO:0000313" key="3">
    <source>
        <dbReference type="Proteomes" id="UP000176774"/>
    </source>
</evidence>
<evidence type="ECO:0000313" key="2">
    <source>
        <dbReference type="EMBL" id="OGZ72287.1"/>
    </source>
</evidence>
<feature type="domain" description="Glycosyltransferase 2-like" evidence="1">
    <location>
        <begin position="8"/>
        <end position="64"/>
    </location>
</feature>
<dbReference type="EMBL" id="MHPA01000028">
    <property type="protein sequence ID" value="OGZ72287.1"/>
    <property type="molecule type" value="Genomic_DNA"/>
</dbReference>
<protein>
    <recommendedName>
        <fullName evidence="1">Glycosyltransferase 2-like domain-containing protein</fullName>
    </recommendedName>
</protein>
<dbReference type="Gene3D" id="3.90.550.10">
    <property type="entry name" value="Spore Coat Polysaccharide Biosynthesis Protein SpsA, Chain A"/>
    <property type="match status" value="1"/>
</dbReference>
<comment type="caution">
    <text evidence="2">The sequence shown here is derived from an EMBL/GenBank/DDBJ whole genome shotgun (WGS) entry which is preliminary data.</text>
</comment>
<proteinExistence type="predicted"/>
<dbReference type="STRING" id="1802214.A2908_04075"/>
<accession>A0A1G2ICF2</accession>